<organism evidence="2">
    <name type="scientific">Actinomyces succiniciruminis</name>
    <dbReference type="NCBI Taxonomy" id="1522002"/>
    <lineage>
        <taxon>Bacteria</taxon>
        <taxon>Bacillati</taxon>
        <taxon>Actinomycetota</taxon>
        <taxon>Actinomycetes</taxon>
        <taxon>Actinomycetales</taxon>
        <taxon>Actinomycetaceae</taxon>
        <taxon>Actinomyces</taxon>
    </lineage>
</organism>
<dbReference type="AlphaFoldDB" id="A0A1L7RN60"/>
<keyword evidence="1" id="KW-0472">Membrane</keyword>
<gene>
    <name evidence="2" type="ORF">AAM4_1798</name>
</gene>
<keyword evidence="2" id="KW-0449">Lipoprotein</keyword>
<keyword evidence="1" id="KW-1133">Transmembrane helix</keyword>
<dbReference type="EMBL" id="LK995516">
    <property type="protein sequence ID" value="CED91630.1"/>
    <property type="molecule type" value="Genomic_DNA"/>
</dbReference>
<name>A0A1L7RN60_9ACTO</name>
<keyword evidence="1" id="KW-0812">Transmembrane</keyword>
<dbReference type="PROSITE" id="PS51257">
    <property type="entry name" value="PROKAR_LIPOPROTEIN"/>
    <property type="match status" value="1"/>
</dbReference>
<proteinExistence type="predicted"/>
<accession>A0A1L7RN60</accession>
<dbReference type="RefSeq" id="WP_210580539.1">
    <property type="nucleotide sequence ID" value="NZ_LK995516.1"/>
</dbReference>
<evidence type="ECO:0000256" key="1">
    <source>
        <dbReference type="SAM" id="Phobius"/>
    </source>
</evidence>
<feature type="transmembrane region" description="Helical" evidence="1">
    <location>
        <begin position="32"/>
        <end position="51"/>
    </location>
</feature>
<reference evidence="2" key="1">
    <citation type="submission" date="2014-07" db="EMBL/GenBank/DDBJ databases">
        <authorList>
            <person name="Zhang J.E."/>
            <person name="Yang H."/>
            <person name="Guo J."/>
            <person name="Deng Z."/>
            <person name="Luo H."/>
            <person name="Luo M."/>
            <person name="Zhao B."/>
        </authorList>
    </citation>
    <scope>NUCLEOTIDE SEQUENCE</scope>
    <source>
        <strain evidence="2">AM4</strain>
    </source>
</reference>
<evidence type="ECO:0000313" key="2">
    <source>
        <dbReference type="EMBL" id="CED91630.1"/>
    </source>
</evidence>
<protein>
    <submittedName>
        <fullName evidence="2">Prokaryotic membrane lipoprotein lipid attachment site profile</fullName>
    </submittedName>
</protein>
<sequence length="62" mass="6407">MPTPRAAGWSLLLVGIALSALAACQHVAWLWIIAIVVLVTSIGTLAVAFVSDADGPGDGRRH</sequence>